<keyword evidence="1" id="KW-0812">Transmembrane</keyword>
<accession>A0A6C0K1V6</accession>
<sequence>MVLYLLGIKFQFYILYFKHICCSFLKIVILFWQYFGKYSPTIQFIPMNN</sequence>
<keyword evidence="1" id="KW-1133">Transmembrane helix</keyword>
<evidence type="ECO:0000313" key="2">
    <source>
        <dbReference type="EMBL" id="QHU10178.1"/>
    </source>
</evidence>
<keyword evidence="1" id="KW-0472">Membrane</keyword>
<feature type="transmembrane region" description="Helical" evidence="1">
    <location>
        <begin position="12"/>
        <end position="35"/>
    </location>
</feature>
<proteinExistence type="predicted"/>
<organism evidence="2">
    <name type="scientific">viral metagenome</name>
    <dbReference type="NCBI Taxonomy" id="1070528"/>
    <lineage>
        <taxon>unclassified sequences</taxon>
        <taxon>metagenomes</taxon>
        <taxon>organismal metagenomes</taxon>
    </lineage>
</organism>
<protein>
    <submittedName>
        <fullName evidence="2">Uncharacterized protein</fullName>
    </submittedName>
</protein>
<name>A0A6C0K1V6_9ZZZZ</name>
<dbReference type="EMBL" id="MN740751">
    <property type="protein sequence ID" value="QHU10178.1"/>
    <property type="molecule type" value="Genomic_DNA"/>
</dbReference>
<reference evidence="2" key="1">
    <citation type="journal article" date="2020" name="Nature">
        <title>Giant virus diversity and host interactions through global metagenomics.</title>
        <authorList>
            <person name="Schulz F."/>
            <person name="Roux S."/>
            <person name="Paez-Espino D."/>
            <person name="Jungbluth S."/>
            <person name="Walsh D.A."/>
            <person name="Denef V.J."/>
            <person name="McMahon K.D."/>
            <person name="Konstantinidis K.T."/>
            <person name="Eloe-Fadrosh E.A."/>
            <person name="Kyrpides N.C."/>
            <person name="Woyke T."/>
        </authorList>
    </citation>
    <scope>NUCLEOTIDE SEQUENCE</scope>
    <source>
        <strain evidence="2">GVMAG-S-1101164-67</strain>
    </source>
</reference>
<dbReference type="AlphaFoldDB" id="A0A6C0K1V6"/>
<evidence type="ECO:0000256" key="1">
    <source>
        <dbReference type="SAM" id="Phobius"/>
    </source>
</evidence>